<dbReference type="GO" id="GO:0051301">
    <property type="term" value="P:cell division"/>
    <property type="evidence" value="ECO:0007669"/>
    <property type="project" value="UniProtKB-KW"/>
</dbReference>
<evidence type="ECO:0000256" key="11">
    <source>
        <dbReference type="ARBA" id="ARBA00023136"/>
    </source>
</evidence>
<name>A0A1M5RGW3_9FIRM</name>
<keyword evidence="19" id="KW-1185">Reference proteome</keyword>
<dbReference type="InterPro" id="IPR027417">
    <property type="entry name" value="P-loop_NTPase"/>
</dbReference>
<feature type="domain" description="FtsK" evidence="17">
    <location>
        <begin position="453"/>
        <end position="639"/>
    </location>
</feature>
<dbReference type="EMBL" id="FQWY01000048">
    <property type="protein sequence ID" value="SHH25023.1"/>
    <property type="molecule type" value="Genomic_DNA"/>
</dbReference>
<evidence type="ECO:0000256" key="6">
    <source>
        <dbReference type="ARBA" id="ARBA00022741"/>
    </source>
</evidence>
<evidence type="ECO:0000256" key="1">
    <source>
        <dbReference type="ARBA" id="ARBA00004651"/>
    </source>
</evidence>
<keyword evidence="3" id="KW-1003">Cell membrane</keyword>
<dbReference type="InterPro" id="IPR025199">
    <property type="entry name" value="FtsK_4TM"/>
</dbReference>
<dbReference type="PROSITE" id="PS50901">
    <property type="entry name" value="FTSK"/>
    <property type="match status" value="1"/>
</dbReference>
<dbReference type="Pfam" id="PF01580">
    <property type="entry name" value="FtsK_SpoIIIE"/>
    <property type="match status" value="1"/>
</dbReference>
<dbReference type="AlphaFoldDB" id="A0A1M5RGW3"/>
<evidence type="ECO:0000256" key="16">
    <source>
        <dbReference type="SAM" id="Phobius"/>
    </source>
</evidence>
<evidence type="ECO:0000256" key="15">
    <source>
        <dbReference type="PROSITE-ProRule" id="PRU00289"/>
    </source>
</evidence>
<gene>
    <name evidence="18" type="ORF">SAMN02745221_02021</name>
</gene>
<dbReference type="Proteomes" id="UP000242329">
    <property type="component" value="Unassembled WGS sequence"/>
</dbReference>
<dbReference type="Gene3D" id="1.10.10.10">
    <property type="entry name" value="Winged helix-like DNA-binding domain superfamily/Winged helix DNA-binding domain"/>
    <property type="match status" value="1"/>
</dbReference>
<evidence type="ECO:0000256" key="9">
    <source>
        <dbReference type="ARBA" id="ARBA00022989"/>
    </source>
</evidence>
<dbReference type="InterPro" id="IPR036388">
    <property type="entry name" value="WH-like_DNA-bd_sf"/>
</dbReference>
<feature type="transmembrane region" description="Helical" evidence="16">
    <location>
        <begin position="51"/>
        <end position="67"/>
    </location>
</feature>
<evidence type="ECO:0000256" key="3">
    <source>
        <dbReference type="ARBA" id="ARBA00022475"/>
    </source>
</evidence>
<keyword evidence="6 15" id="KW-0547">Nucleotide-binding</keyword>
<dbReference type="InterPro" id="IPR036390">
    <property type="entry name" value="WH_DNA-bd_sf"/>
</dbReference>
<dbReference type="InterPro" id="IPR002543">
    <property type="entry name" value="FtsK_dom"/>
</dbReference>
<comment type="subunit">
    <text evidence="14">Homohexamer. Forms a ring that surrounds DNA.</text>
</comment>
<keyword evidence="12" id="KW-0131">Cell cycle</keyword>
<feature type="transmembrane region" description="Helical" evidence="16">
    <location>
        <begin position="122"/>
        <end position="140"/>
    </location>
</feature>
<dbReference type="PANTHER" id="PTHR22683">
    <property type="entry name" value="SPORULATION PROTEIN RELATED"/>
    <property type="match status" value="1"/>
</dbReference>
<evidence type="ECO:0000256" key="2">
    <source>
        <dbReference type="ARBA" id="ARBA00006474"/>
    </source>
</evidence>
<dbReference type="SUPFAM" id="SSF46785">
    <property type="entry name" value="Winged helix' DNA-binding domain"/>
    <property type="match status" value="1"/>
</dbReference>
<keyword evidence="8 15" id="KW-0067">ATP-binding</keyword>
<evidence type="ECO:0000256" key="13">
    <source>
        <dbReference type="ARBA" id="ARBA00024986"/>
    </source>
</evidence>
<evidence type="ECO:0000313" key="19">
    <source>
        <dbReference type="Proteomes" id="UP000242329"/>
    </source>
</evidence>
<dbReference type="GO" id="GO:0005524">
    <property type="term" value="F:ATP binding"/>
    <property type="evidence" value="ECO:0007669"/>
    <property type="project" value="UniProtKB-UniRule"/>
</dbReference>
<keyword evidence="7" id="KW-0159">Chromosome partition</keyword>
<dbReference type="InterPro" id="IPR018541">
    <property type="entry name" value="Ftsk_gamma"/>
</dbReference>
<keyword evidence="9 16" id="KW-1133">Transmembrane helix</keyword>
<feature type="binding site" evidence="15">
    <location>
        <begin position="470"/>
        <end position="477"/>
    </location>
    <ligand>
        <name>ATP</name>
        <dbReference type="ChEBI" id="CHEBI:30616"/>
    </ligand>
</feature>
<dbReference type="GO" id="GO:0003677">
    <property type="term" value="F:DNA binding"/>
    <property type="evidence" value="ECO:0007669"/>
    <property type="project" value="UniProtKB-KW"/>
</dbReference>
<evidence type="ECO:0000256" key="8">
    <source>
        <dbReference type="ARBA" id="ARBA00022840"/>
    </source>
</evidence>
<dbReference type="STRING" id="1123382.SAMN02745221_02021"/>
<evidence type="ECO:0000256" key="12">
    <source>
        <dbReference type="ARBA" id="ARBA00023306"/>
    </source>
</evidence>
<feature type="transmembrane region" description="Helical" evidence="16">
    <location>
        <begin position="98"/>
        <end position="116"/>
    </location>
</feature>
<evidence type="ECO:0000259" key="17">
    <source>
        <dbReference type="PROSITE" id="PS50901"/>
    </source>
</evidence>
<dbReference type="Pfam" id="PF13491">
    <property type="entry name" value="FtsK_4TM"/>
    <property type="match status" value="1"/>
</dbReference>
<comment type="subcellular location">
    <subcellularLocation>
        <location evidence="1">Cell membrane</location>
        <topology evidence="1">Multi-pass membrane protein</topology>
    </subcellularLocation>
</comment>
<keyword evidence="4" id="KW-0132">Cell division</keyword>
<sequence length="787" mass="87281">MKIFCLFIYFGVNIKMGVKNGTKTKKKAIKRFKEVKEDKISSYLDVVSNEILTVLLLVLAVFIYICLSKAQGLPEDNQFIGIIGIYLNRFLEKALGEASLLVAFYLLAWSIHIGVTGQKWSIHMWGISLVFISLLLIISVHNIPAGLDPLEAGKQSMGGGHIGGALAYLSIKLVGKIGTLIFTGAGMVMGLVMIVNRPLADIVYAIKSWSLKAAFKIADFLFEEVEVEDKEGKGRKENKKPDKKADRIKESKISKDESAIFLQNEEVKEEKGEAAVKILASAHNFENNSRDDEREMENKLGADHVSLIAAGAEKEKKYQKPPLDLLSNLSEERTIDKKNIKHSIAIIEETFANFGINVKVNQVSCGPAVTRYEVTPAPGVKVSKILSLTDDLQLNLAAPGIRIEAPIPGKSAIGIEVPNSKIRSVGLKSLLLSPVFKRLQSPLAFALGEDIAGNTVAVKLSDMPHLLIAGSTGSGKSVCLNCIIMSFLYNAAPDEVKFVFIDPKMVELTVYNGIPHLLTPVVTDPKKAALILRWMVTEMEKRYKLFSEYGVRDINRYNQVAEEKLPFIVIIIDELADLMMVAPVEVEDAICRLAQMARAAGMHLIVATQRPSVDVVTGVIKANIPSRIAFAVSSQADSRTILDCSGAEKLLGRGDMLFLPMGANKPVRVQGAYVSDRDIEATVEFIKENNKEEKVEKEEEIDLVLSSQQMELEDELFWEAVRIFVESGRASVSLLQRRLRIGYSRAARLVDMMEERGIVSEPDNNKKREVLIDRKQLEELYERHEIV</sequence>
<dbReference type="InterPro" id="IPR041027">
    <property type="entry name" value="FtsK_alpha"/>
</dbReference>
<protein>
    <submittedName>
        <fullName evidence="18">DNA translocase FtsK</fullName>
    </submittedName>
</protein>
<keyword evidence="11 16" id="KW-0472">Membrane</keyword>
<comment type="similarity">
    <text evidence="2">Belongs to the FtsK/SpoIIIE/SftA family.</text>
</comment>
<dbReference type="Gene3D" id="3.40.50.300">
    <property type="entry name" value="P-loop containing nucleotide triphosphate hydrolases"/>
    <property type="match status" value="1"/>
</dbReference>
<dbReference type="Pfam" id="PF17854">
    <property type="entry name" value="FtsK_alpha"/>
    <property type="match status" value="1"/>
</dbReference>
<evidence type="ECO:0000256" key="5">
    <source>
        <dbReference type="ARBA" id="ARBA00022692"/>
    </source>
</evidence>
<evidence type="ECO:0000256" key="10">
    <source>
        <dbReference type="ARBA" id="ARBA00023125"/>
    </source>
</evidence>
<keyword evidence="5 16" id="KW-0812">Transmembrane</keyword>
<evidence type="ECO:0000256" key="4">
    <source>
        <dbReference type="ARBA" id="ARBA00022618"/>
    </source>
</evidence>
<evidence type="ECO:0000313" key="18">
    <source>
        <dbReference type="EMBL" id="SHH25023.1"/>
    </source>
</evidence>
<reference evidence="19" key="1">
    <citation type="submission" date="2016-11" db="EMBL/GenBank/DDBJ databases">
        <authorList>
            <person name="Varghese N."/>
            <person name="Submissions S."/>
        </authorList>
    </citation>
    <scope>NUCLEOTIDE SEQUENCE [LARGE SCALE GENOMIC DNA]</scope>
    <source>
        <strain evidence="19">DSM 11003</strain>
    </source>
</reference>
<evidence type="ECO:0000256" key="14">
    <source>
        <dbReference type="ARBA" id="ARBA00025923"/>
    </source>
</evidence>
<feature type="transmembrane region" description="Helical" evidence="16">
    <location>
        <begin position="177"/>
        <end position="195"/>
    </location>
</feature>
<dbReference type="GO" id="GO:0007059">
    <property type="term" value="P:chromosome segregation"/>
    <property type="evidence" value="ECO:0007669"/>
    <property type="project" value="UniProtKB-KW"/>
</dbReference>
<organism evidence="18 19">
    <name type="scientific">Thermosyntropha lipolytica DSM 11003</name>
    <dbReference type="NCBI Taxonomy" id="1123382"/>
    <lineage>
        <taxon>Bacteria</taxon>
        <taxon>Bacillati</taxon>
        <taxon>Bacillota</taxon>
        <taxon>Clostridia</taxon>
        <taxon>Eubacteriales</taxon>
        <taxon>Syntrophomonadaceae</taxon>
        <taxon>Thermosyntropha</taxon>
    </lineage>
</organism>
<dbReference type="GO" id="GO:0005886">
    <property type="term" value="C:plasma membrane"/>
    <property type="evidence" value="ECO:0007669"/>
    <property type="project" value="UniProtKB-SubCell"/>
</dbReference>
<dbReference type="Gene3D" id="3.30.980.40">
    <property type="match status" value="1"/>
</dbReference>
<accession>A0A1M5RGW3</accession>
<dbReference type="InterPro" id="IPR003593">
    <property type="entry name" value="AAA+_ATPase"/>
</dbReference>
<dbReference type="PANTHER" id="PTHR22683:SF41">
    <property type="entry name" value="DNA TRANSLOCASE FTSK"/>
    <property type="match status" value="1"/>
</dbReference>
<dbReference type="SMART" id="SM00843">
    <property type="entry name" value="Ftsk_gamma"/>
    <property type="match status" value="1"/>
</dbReference>
<dbReference type="SUPFAM" id="SSF52540">
    <property type="entry name" value="P-loop containing nucleoside triphosphate hydrolases"/>
    <property type="match status" value="1"/>
</dbReference>
<dbReference type="SMART" id="SM00382">
    <property type="entry name" value="AAA"/>
    <property type="match status" value="1"/>
</dbReference>
<dbReference type="Pfam" id="PF09397">
    <property type="entry name" value="FtsK_gamma"/>
    <property type="match status" value="1"/>
</dbReference>
<dbReference type="CDD" id="cd01127">
    <property type="entry name" value="TrwB_TraG_TraD_VirD4"/>
    <property type="match status" value="1"/>
</dbReference>
<evidence type="ECO:0000256" key="7">
    <source>
        <dbReference type="ARBA" id="ARBA00022829"/>
    </source>
</evidence>
<proteinExistence type="inferred from homology"/>
<keyword evidence="10" id="KW-0238">DNA-binding</keyword>
<comment type="function">
    <text evidence="13">Essential cell division protein that coordinates cell division and chromosome segregation. The N-terminus is involved in assembly of the cell-division machinery. The C-terminus functions as a DNA motor that moves dsDNA in an ATP-dependent manner towards the dif recombination site, which is located within the replication terminus region. Required for activation of the Xer recombinase, allowing activation of chromosome unlinking by recombination.</text>
</comment>
<dbReference type="InterPro" id="IPR050206">
    <property type="entry name" value="FtsK/SpoIIIE/SftA"/>
</dbReference>